<evidence type="ECO:0000313" key="3">
    <source>
        <dbReference type="EMBL" id="EGU47020.1"/>
    </source>
</evidence>
<feature type="domain" description="Zona occludens toxin N-terminal" evidence="2">
    <location>
        <begin position="1"/>
        <end position="193"/>
    </location>
</feature>
<evidence type="ECO:0000259" key="2">
    <source>
        <dbReference type="Pfam" id="PF05707"/>
    </source>
</evidence>
<keyword evidence="4" id="KW-1185">Reference proteome</keyword>
<organism evidence="3 4">
    <name type="scientific">Vibrio ichthyoenteri ATCC 700023</name>
    <dbReference type="NCBI Taxonomy" id="870968"/>
    <lineage>
        <taxon>Bacteria</taxon>
        <taxon>Pseudomonadati</taxon>
        <taxon>Pseudomonadota</taxon>
        <taxon>Gammaproteobacteria</taxon>
        <taxon>Vibrionales</taxon>
        <taxon>Vibrionaceae</taxon>
        <taxon>Vibrio</taxon>
    </lineage>
</organism>
<dbReference type="RefSeq" id="WP_006710765.1">
    <property type="nucleotide sequence ID" value="NZ_AFWF01000030.1"/>
</dbReference>
<dbReference type="EMBL" id="AFWF01000030">
    <property type="protein sequence ID" value="EGU47020.1"/>
    <property type="molecule type" value="Genomic_DNA"/>
</dbReference>
<name>F9RY20_9VIBR</name>
<dbReference type="OrthoDB" id="8479507at2"/>
<protein>
    <submittedName>
        <fullName evidence="3">Zonular occludens toxin</fullName>
    </submittedName>
</protein>
<dbReference type="AlphaFoldDB" id="F9RY20"/>
<dbReference type="InterPro" id="IPR008900">
    <property type="entry name" value="Zot_N"/>
</dbReference>
<accession>F9RY20</accession>
<sequence length="379" mass="43654">MIYSIVGRPRSGKSYESVVFHIIPAIKSGRKVITNVTLNISYFQKVFGHDVLKLIKVVDGQLTEYGSMSRPFSKHEDYIDEWRDEQNRGPLYVIDEAHMVLPNKQLDSKILEFYSLHGHYGIDIILLTQNLRKVHRDVKDMIEMTYYCAKNTAFGSDKTYTKKVRIGSTTEVVNQEQRKYKKEFFPFYQSHTQSNGSVAEAMANDITPIWHRWPFWGSALLISLAIIFNIYAWTGDEESSTPAQESQTEADIEVPDTVPGSEPELKQKTFGKFGPLNSFEMFVTGYAKQIAYVSRTKTSGEINRDLTFYHIYIDVYDGDEKMFSLNQTDLQDMGYVFQVLADCVYQVSWDGVSRVMTCYDNKEQHREDSPIDTIMPISI</sequence>
<feature type="region of interest" description="Disordered" evidence="1">
    <location>
        <begin position="239"/>
        <end position="266"/>
    </location>
</feature>
<dbReference type="Pfam" id="PF05707">
    <property type="entry name" value="Zot"/>
    <property type="match status" value="1"/>
</dbReference>
<reference evidence="3 4" key="1">
    <citation type="journal article" date="2012" name="Int. J. Syst. Evol. Microbiol.">
        <title>Vibrio caribbeanicus sp. nov., isolated from the marine sponge Scleritoderma cyanea.</title>
        <authorList>
            <person name="Hoffmann M."/>
            <person name="Monday S.R."/>
            <person name="Allard M.W."/>
            <person name="Strain E.A."/>
            <person name="Whittaker P."/>
            <person name="Naum M."/>
            <person name="McCarthy P.J."/>
            <person name="Lopez J.V."/>
            <person name="Fischer M."/>
            <person name="Brown E.W."/>
        </authorList>
    </citation>
    <scope>NUCLEOTIDE SEQUENCE [LARGE SCALE GENOMIC DNA]</scope>
    <source>
        <strain evidence="3 4">ATCC 700023</strain>
    </source>
</reference>
<dbReference type="Gene3D" id="3.40.50.300">
    <property type="entry name" value="P-loop containing nucleotide triphosphate hydrolases"/>
    <property type="match status" value="1"/>
</dbReference>
<comment type="caution">
    <text evidence="3">The sequence shown here is derived from an EMBL/GenBank/DDBJ whole genome shotgun (WGS) entry which is preliminary data.</text>
</comment>
<proteinExistence type="predicted"/>
<evidence type="ECO:0000313" key="4">
    <source>
        <dbReference type="Proteomes" id="UP000004605"/>
    </source>
</evidence>
<evidence type="ECO:0000256" key="1">
    <source>
        <dbReference type="SAM" id="MobiDB-lite"/>
    </source>
</evidence>
<gene>
    <name evidence="3" type="ORF">VII00023_02054</name>
</gene>
<dbReference type="Proteomes" id="UP000004605">
    <property type="component" value="Unassembled WGS sequence"/>
</dbReference>
<dbReference type="InterPro" id="IPR027417">
    <property type="entry name" value="P-loop_NTPase"/>
</dbReference>